<protein>
    <recommendedName>
        <fullName evidence="4">Arabinose 5-phosphate isomerase</fullName>
        <shortName evidence="4">API</shortName>
        <ecNumber evidence="4">5.3.1.13</ecNumber>
    </recommendedName>
</protein>
<name>A0A4R1F2N3_9GAMM</name>
<dbReference type="EC" id="5.3.1.13" evidence="4"/>
<dbReference type="OrthoDB" id="9762536at2"/>
<dbReference type="Pfam" id="PF00571">
    <property type="entry name" value="CBS"/>
    <property type="match status" value="2"/>
</dbReference>
<dbReference type="InterPro" id="IPR001347">
    <property type="entry name" value="SIS_dom"/>
</dbReference>
<keyword evidence="5" id="KW-0862">Zinc</keyword>
<feature type="domain" description="CBS" evidence="8">
    <location>
        <begin position="275"/>
        <end position="327"/>
    </location>
</feature>
<evidence type="ECO:0000256" key="7">
    <source>
        <dbReference type="PROSITE-ProRule" id="PRU00703"/>
    </source>
</evidence>
<evidence type="ECO:0000256" key="4">
    <source>
        <dbReference type="PIRNR" id="PIRNR004692"/>
    </source>
</evidence>
<evidence type="ECO:0000313" key="10">
    <source>
        <dbReference type="EMBL" id="TCJ86764.1"/>
    </source>
</evidence>
<evidence type="ECO:0000256" key="3">
    <source>
        <dbReference type="ARBA" id="ARBA00023122"/>
    </source>
</evidence>
<evidence type="ECO:0000256" key="6">
    <source>
        <dbReference type="PIRSR" id="PIRSR004692-3"/>
    </source>
</evidence>
<keyword evidence="11" id="KW-1185">Reference proteome</keyword>
<dbReference type="PIRSF" id="PIRSF004692">
    <property type="entry name" value="KdsD_KpsF"/>
    <property type="match status" value="1"/>
</dbReference>
<dbReference type="GO" id="GO:0005975">
    <property type="term" value="P:carbohydrate metabolic process"/>
    <property type="evidence" value="ECO:0007669"/>
    <property type="project" value="InterPro"/>
</dbReference>
<dbReference type="Proteomes" id="UP000294887">
    <property type="component" value="Unassembled WGS sequence"/>
</dbReference>
<dbReference type="GO" id="GO:0097367">
    <property type="term" value="F:carbohydrate derivative binding"/>
    <property type="evidence" value="ECO:0007669"/>
    <property type="project" value="InterPro"/>
</dbReference>
<gene>
    <name evidence="10" type="ORF">EV695_1258</name>
</gene>
<keyword evidence="2" id="KW-0677">Repeat</keyword>
<dbReference type="RefSeq" id="WP_131905099.1">
    <property type="nucleotide sequence ID" value="NZ_BAAAFU010000004.1"/>
</dbReference>
<dbReference type="CDD" id="cd05014">
    <property type="entry name" value="SIS_Kpsf"/>
    <property type="match status" value="1"/>
</dbReference>
<dbReference type="Gene3D" id="3.10.580.10">
    <property type="entry name" value="CBS-domain"/>
    <property type="match status" value="1"/>
</dbReference>
<comment type="catalytic activity">
    <reaction evidence="4">
        <text>D-arabinose 5-phosphate = D-ribulose 5-phosphate</text>
        <dbReference type="Rhea" id="RHEA:23104"/>
        <dbReference type="ChEBI" id="CHEBI:57693"/>
        <dbReference type="ChEBI" id="CHEBI:58121"/>
        <dbReference type="EC" id="5.3.1.13"/>
    </reaction>
</comment>
<dbReference type="CDD" id="cd04604">
    <property type="entry name" value="CBS_pair_SIS_assoc"/>
    <property type="match status" value="1"/>
</dbReference>
<proteinExistence type="inferred from homology"/>
<sequence length="327" mass="34819">MTINKDKPDFIGLAQAVIAAEIEAVEALKHRLDENFIKTCEAILSCKGRVIISGMGKSGHISNKIAATLASTGTPAFFVHPGEALHGDLGMITAEDVVVAISNSGTTEEVVTIASVVKRLGAVVIGMSGDKHSPLAEISDYHLDIAVEKEACPLGLAPTSSTTVTLVMGDALAVALLEARGFTPDDFARSHPGGRLGKRLLVHVRDIMQEGEATPICLPETTLSNAILEMTSKKLGATLISDKDNTLLGIFTDGDLRRTFENGIDLKTVKIGDIAHKECISTHSDELAVNVLNLMQDKEITVLPVTDEHKKIKGIIHMHDLLKAGIV</sequence>
<feature type="site" description="Catalytically relevant" evidence="6">
    <location>
        <position position="57"/>
    </location>
</feature>
<keyword evidence="4 10" id="KW-0413">Isomerase</keyword>
<feature type="site" description="Catalytically relevant" evidence="6">
    <location>
        <position position="150"/>
    </location>
</feature>
<dbReference type="FunFam" id="3.40.50.10490:FF:000011">
    <property type="entry name" value="Arabinose 5-phosphate isomerase"/>
    <property type="match status" value="1"/>
</dbReference>
<dbReference type="InterPro" id="IPR035474">
    <property type="entry name" value="SIS_Kpsf"/>
</dbReference>
<dbReference type="PROSITE" id="PS51464">
    <property type="entry name" value="SIS"/>
    <property type="match status" value="1"/>
</dbReference>
<dbReference type="SMART" id="SM00116">
    <property type="entry name" value="CBS"/>
    <property type="match status" value="2"/>
</dbReference>
<dbReference type="EMBL" id="SMFQ01000003">
    <property type="protein sequence ID" value="TCJ86764.1"/>
    <property type="molecule type" value="Genomic_DNA"/>
</dbReference>
<dbReference type="GO" id="GO:0046872">
    <property type="term" value="F:metal ion binding"/>
    <property type="evidence" value="ECO:0007669"/>
    <property type="project" value="UniProtKB-KW"/>
</dbReference>
<dbReference type="GO" id="GO:1901135">
    <property type="term" value="P:carbohydrate derivative metabolic process"/>
    <property type="evidence" value="ECO:0007669"/>
    <property type="project" value="InterPro"/>
</dbReference>
<keyword evidence="5" id="KW-0479">Metal-binding</keyword>
<feature type="domain" description="CBS" evidence="8">
    <location>
        <begin position="208"/>
        <end position="266"/>
    </location>
</feature>
<dbReference type="PANTHER" id="PTHR42745">
    <property type="match status" value="1"/>
</dbReference>
<feature type="site" description="Catalytically relevant" evidence="6">
    <location>
        <position position="109"/>
    </location>
</feature>
<dbReference type="GO" id="GO:0019146">
    <property type="term" value="F:arabinose-5-phosphate isomerase activity"/>
    <property type="evidence" value="ECO:0007669"/>
    <property type="project" value="UniProtKB-EC"/>
</dbReference>
<evidence type="ECO:0000259" key="8">
    <source>
        <dbReference type="PROSITE" id="PS51371"/>
    </source>
</evidence>
<evidence type="ECO:0000259" key="9">
    <source>
        <dbReference type="PROSITE" id="PS51464"/>
    </source>
</evidence>
<feature type="binding site" evidence="5">
    <location>
        <position position="80"/>
    </location>
    <ligand>
        <name>Zn(2+)</name>
        <dbReference type="ChEBI" id="CHEBI:29105"/>
    </ligand>
</feature>
<keyword evidence="3 7" id="KW-0129">CBS domain</keyword>
<evidence type="ECO:0000256" key="1">
    <source>
        <dbReference type="ARBA" id="ARBA00008165"/>
    </source>
</evidence>
<evidence type="ECO:0000256" key="2">
    <source>
        <dbReference type="ARBA" id="ARBA00022737"/>
    </source>
</evidence>
<dbReference type="SUPFAM" id="SSF53697">
    <property type="entry name" value="SIS domain"/>
    <property type="match status" value="1"/>
</dbReference>
<feature type="domain" description="SIS" evidence="9">
    <location>
        <begin position="39"/>
        <end position="182"/>
    </location>
</feature>
<dbReference type="InterPro" id="IPR004800">
    <property type="entry name" value="KdsD/KpsF-type"/>
</dbReference>
<organism evidence="10 11">
    <name type="scientific">Cocleimonas flava</name>
    <dbReference type="NCBI Taxonomy" id="634765"/>
    <lineage>
        <taxon>Bacteria</taxon>
        <taxon>Pseudomonadati</taxon>
        <taxon>Pseudomonadota</taxon>
        <taxon>Gammaproteobacteria</taxon>
        <taxon>Thiotrichales</taxon>
        <taxon>Thiotrichaceae</taxon>
        <taxon>Cocleimonas</taxon>
    </lineage>
</organism>
<dbReference type="InterPro" id="IPR046342">
    <property type="entry name" value="CBS_dom_sf"/>
</dbReference>
<reference evidence="10 11" key="1">
    <citation type="submission" date="2019-03" db="EMBL/GenBank/DDBJ databases">
        <title>Genomic Encyclopedia of Type Strains, Phase IV (KMG-IV): sequencing the most valuable type-strain genomes for metagenomic binning, comparative biology and taxonomic classification.</title>
        <authorList>
            <person name="Goeker M."/>
        </authorList>
    </citation>
    <scope>NUCLEOTIDE SEQUENCE [LARGE SCALE GENOMIC DNA]</scope>
    <source>
        <strain evidence="10 11">DSM 24830</strain>
    </source>
</reference>
<evidence type="ECO:0000313" key="11">
    <source>
        <dbReference type="Proteomes" id="UP000294887"/>
    </source>
</evidence>
<dbReference type="PROSITE" id="PS51371">
    <property type="entry name" value="CBS"/>
    <property type="match status" value="2"/>
</dbReference>
<dbReference type="InterPro" id="IPR046348">
    <property type="entry name" value="SIS_dom_sf"/>
</dbReference>
<accession>A0A4R1F2N3</accession>
<evidence type="ECO:0000256" key="5">
    <source>
        <dbReference type="PIRSR" id="PIRSR004692-2"/>
    </source>
</evidence>
<dbReference type="NCBIfam" id="TIGR00393">
    <property type="entry name" value="kpsF"/>
    <property type="match status" value="1"/>
</dbReference>
<dbReference type="Gene3D" id="3.40.50.10490">
    <property type="entry name" value="Glucose-6-phosphate isomerase like protein, domain 1"/>
    <property type="match status" value="1"/>
</dbReference>
<comment type="caution">
    <text evidence="10">The sequence shown here is derived from an EMBL/GenBank/DDBJ whole genome shotgun (WGS) entry which is preliminary data.</text>
</comment>
<dbReference type="InterPro" id="IPR000644">
    <property type="entry name" value="CBS_dom"/>
</dbReference>
<comment type="similarity">
    <text evidence="1 4">Belongs to the SIS family. GutQ/KpsF subfamily.</text>
</comment>
<dbReference type="InterPro" id="IPR050986">
    <property type="entry name" value="GutQ/KpsF_isomerases"/>
</dbReference>
<dbReference type="AlphaFoldDB" id="A0A4R1F2N3"/>
<dbReference type="PANTHER" id="PTHR42745:SF1">
    <property type="entry name" value="ARABINOSE 5-PHOSPHATE ISOMERASE KDSD"/>
    <property type="match status" value="1"/>
</dbReference>
<dbReference type="Pfam" id="PF01380">
    <property type="entry name" value="SIS"/>
    <property type="match status" value="1"/>
</dbReference>
<feature type="site" description="Catalytically relevant" evidence="6">
    <location>
        <position position="191"/>
    </location>
</feature>